<evidence type="ECO:0000256" key="3">
    <source>
        <dbReference type="ARBA" id="ARBA00022989"/>
    </source>
</evidence>
<dbReference type="InterPro" id="IPR005496">
    <property type="entry name" value="Integral_membrane_TerC"/>
</dbReference>
<feature type="transmembrane region" description="Helical" evidence="5">
    <location>
        <begin position="125"/>
        <end position="145"/>
    </location>
</feature>
<dbReference type="PANTHER" id="PTHR30238:SF0">
    <property type="entry name" value="THYLAKOID MEMBRANE PROTEIN TERC, CHLOROPLASTIC"/>
    <property type="match status" value="1"/>
</dbReference>
<feature type="transmembrane region" description="Helical" evidence="5">
    <location>
        <begin position="58"/>
        <end position="79"/>
    </location>
</feature>
<dbReference type="PANTHER" id="PTHR30238">
    <property type="entry name" value="MEMBRANE BOUND PREDICTED REDOX MODULATOR"/>
    <property type="match status" value="1"/>
</dbReference>
<dbReference type="GO" id="GO:0016020">
    <property type="term" value="C:membrane"/>
    <property type="evidence" value="ECO:0007669"/>
    <property type="project" value="UniProtKB-SubCell"/>
</dbReference>
<feature type="transmembrane region" description="Helical" evidence="5">
    <location>
        <begin position="349"/>
        <end position="371"/>
    </location>
</feature>
<sequence>MTRLGRGAPVAPNPLVTNSLVTIDRQYLYNSFQDGLQFTLNTAFAKDNHYTLFRHEDWPAWLTFTAVFVCLIFMDNVIMNRHPQSLTIMKAVMYTLFWVLCACAFCGWVYWYYGANQAFMWMSGYMLEWMLSFDNLFVFHLIFSVYATPDHLKHKPLYLGICGAVVFRLAFIFLGEYLMHAMFFMHFLFGAFLIYSGVKTMTTDEEEEDPSRHPLVQWLQRKVPFVSAYDERGAFFVRVPLDERGEPALPAAGVGAASSTPALGGPLAQCEVGVQQQQQQQQQQDQQRGHYGSVDFADASWGKADKAARPRGQLRATMLVLVVICLEISDMLFAVDSVSAIVAQVNDLFLAYTSAVFAMLGLRAMFFIIDVLVQLFSLLKYGVGMVLMFIGIKLIVERLYHIPPSIVCVVLVSAVGTSMVASLIQDEVRRRRESKEAVAAEQLAKLKETSLASPGPSVLKPGGA</sequence>
<proteinExistence type="predicted"/>
<reference evidence="6" key="1">
    <citation type="submission" date="2021-01" db="EMBL/GenBank/DDBJ databases">
        <authorList>
            <person name="Corre E."/>
            <person name="Pelletier E."/>
            <person name="Niang G."/>
            <person name="Scheremetjew M."/>
            <person name="Finn R."/>
            <person name="Kale V."/>
            <person name="Holt S."/>
            <person name="Cochrane G."/>
            <person name="Meng A."/>
            <person name="Brown T."/>
            <person name="Cohen L."/>
        </authorList>
    </citation>
    <scope>NUCLEOTIDE SEQUENCE</scope>
    <source>
        <strain evidence="6">CCMP3105</strain>
    </source>
</reference>
<accession>A0A7S4SN40</accession>
<feature type="transmembrane region" description="Helical" evidence="5">
    <location>
        <begin position="157"/>
        <end position="175"/>
    </location>
</feature>
<evidence type="ECO:0000256" key="1">
    <source>
        <dbReference type="ARBA" id="ARBA00004141"/>
    </source>
</evidence>
<dbReference type="EMBL" id="HBNR01073054">
    <property type="protein sequence ID" value="CAE4648964.1"/>
    <property type="molecule type" value="Transcribed_RNA"/>
</dbReference>
<evidence type="ECO:0000313" key="6">
    <source>
        <dbReference type="EMBL" id="CAE4648964.1"/>
    </source>
</evidence>
<comment type="subcellular location">
    <subcellularLocation>
        <location evidence="1">Membrane</location>
        <topology evidence="1">Multi-pass membrane protein</topology>
    </subcellularLocation>
</comment>
<feature type="transmembrane region" description="Helical" evidence="5">
    <location>
        <begin position="91"/>
        <end position="113"/>
    </location>
</feature>
<keyword evidence="4 5" id="KW-0472">Membrane</keyword>
<feature type="transmembrane region" description="Helical" evidence="5">
    <location>
        <begin position="402"/>
        <end position="424"/>
    </location>
</feature>
<dbReference type="Pfam" id="PF03741">
    <property type="entry name" value="TerC"/>
    <property type="match status" value="1"/>
</dbReference>
<dbReference type="InterPro" id="IPR022369">
    <property type="entry name" value="Integral_membrane_TerC_rswitch"/>
</dbReference>
<keyword evidence="2 5" id="KW-0812">Transmembrane</keyword>
<feature type="transmembrane region" description="Helical" evidence="5">
    <location>
        <begin position="181"/>
        <end position="198"/>
    </location>
</feature>
<organism evidence="6">
    <name type="scientific">Alexandrium monilatum</name>
    <dbReference type="NCBI Taxonomy" id="311494"/>
    <lineage>
        <taxon>Eukaryota</taxon>
        <taxon>Sar</taxon>
        <taxon>Alveolata</taxon>
        <taxon>Dinophyceae</taxon>
        <taxon>Gonyaulacales</taxon>
        <taxon>Pyrocystaceae</taxon>
        <taxon>Alexandrium</taxon>
    </lineage>
</organism>
<evidence type="ECO:0000256" key="4">
    <source>
        <dbReference type="ARBA" id="ARBA00023136"/>
    </source>
</evidence>
<feature type="transmembrane region" description="Helical" evidence="5">
    <location>
        <begin position="319"/>
        <end position="343"/>
    </location>
</feature>
<gene>
    <name evidence="6" type="ORF">AMON00008_LOCUS51809</name>
</gene>
<evidence type="ECO:0000256" key="2">
    <source>
        <dbReference type="ARBA" id="ARBA00022692"/>
    </source>
</evidence>
<evidence type="ECO:0000256" key="5">
    <source>
        <dbReference type="SAM" id="Phobius"/>
    </source>
</evidence>
<dbReference type="NCBIfam" id="TIGR03718">
    <property type="entry name" value="R_switched_Alx"/>
    <property type="match status" value="1"/>
</dbReference>
<protein>
    <submittedName>
        <fullName evidence="6">Uncharacterized protein</fullName>
    </submittedName>
</protein>
<dbReference type="AlphaFoldDB" id="A0A7S4SN40"/>
<name>A0A7S4SN40_9DINO</name>
<feature type="transmembrane region" description="Helical" evidence="5">
    <location>
        <begin position="378"/>
        <end position="396"/>
    </location>
</feature>
<keyword evidence="3 5" id="KW-1133">Transmembrane helix</keyword>